<feature type="compositionally biased region" description="Low complexity" evidence="1">
    <location>
        <begin position="1"/>
        <end position="21"/>
    </location>
</feature>
<dbReference type="VEuPathDB" id="FungiDB:AMAG_10475"/>
<evidence type="ECO:0000256" key="1">
    <source>
        <dbReference type="SAM" id="MobiDB-lite"/>
    </source>
</evidence>
<dbReference type="AlphaFoldDB" id="A0A0L0SUP5"/>
<dbReference type="EMBL" id="GG745349">
    <property type="protein sequence ID" value="KNE66237.1"/>
    <property type="molecule type" value="Genomic_DNA"/>
</dbReference>
<accession>A0A0L0SUP5</accession>
<keyword evidence="3" id="KW-1185">Reference proteome</keyword>
<gene>
    <name evidence="2" type="ORF">AMAG_10475</name>
</gene>
<organism evidence="2 3">
    <name type="scientific">Allomyces macrogynus (strain ATCC 38327)</name>
    <name type="common">Allomyces javanicus var. macrogynus</name>
    <dbReference type="NCBI Taxonomy" id="578462"/>
    <lineage>
        <taxon>Eukaryota</taxon>
        <taxon>Fungi</taxon>
        <taxon>Fungi incertae sedis</taxon>
        <taxon>Blastocladiomycota</taxon>
        <taxon>Blastocladiomycetes</taxon>
        <taxon>Blastocladiales</taxon>
        <taxon>Blastocladiaceae</taxon>
        <taxon>Allomyces</taxon>
    </lineage>
</organism>
<feature type="region of interest" description="Disordered" evidence="1">
    <location>
        <begin position="153"/>
        <end position="217"/>
    </location>
</feature>
<feature type="compositionally biased region" description="Low complexity" evidence="1">
    <location>
        <begin position="198"/>
        <end position="210"/>
    </location>
</feature>
<evidence type="ECO:0000313" key="2">
    <source>
        <dbReference type="EMBL" id="KNE66237.1"/>
    </source>
</evidence>
<dbReference type="Proteomes" id="UP000054350">
    <property type="component" value="Unassembled WGS sequence"/>
</dbReference>
<feature type="region of interest" description="Disordered" evidence="1">
    <location>
        <begin position="1"/>
        <end position="71"/>
    </location>
</feature>
<feature type="compositionally biased region" description="Polar residues" evidence="1">
    <location>
        <begin position="177"/>
        <end position="196"/>
    </location>
</feature>
<feature type="region of interest" description="Disordered" evidence="1">
    <location>
        <begin position="585"/>
        <end position="612"/>
    </location>
</feature>
<evidence type="ECO:0000313" key="3">
    <source>
        <dbReference type="Proteomes" id="UP000054350"/>
    </source>
</evidence>
<reference evidence="2 3" key="1">
    <citation type="submission" date="2009-11" db="EMBL/GenBank/DDBJ databases">
        <title>Annotation of Allomyces macrogynus ATCC 38327.</title>
        <authorList>
            <consortium name="The Broad Institute Genome Sequencing Platform"/>
            <person name="Russ C."/>
            <person name="Cuomo C."/>
            <person name="Burger G."/>
            <person name="Gray M.W."/>
            <person name="Holland P.W.H."/>
            <person name="King N."/>
            <person name="Lang F.B.F."/>
            <person name="Roger A.J."/>
            <person name="Ruiz-Trillo I."/>
            <person name="Young S.K."/>
            <person name="Zeng Q."/>
            <person name="Gargeya S."/>
            <person name="Fitzgerald M."/>
            <person name="Haas B."/>
            <person name="Abouelleil A."/>
            <person name="Alvarado L."/>
            <person name="Arachchi H.M."/>
            <person name="Berlin A."/>
            <person name="Chapman S.B."/>
            <person name="Gearin G."/>
            <person name="Goldberg J."/>
            <person name="Griggs A."/>
            <person name="Gujja S."/>
            <person name="Hansen M."/>
            <person name="Heiman D."/>
            <person name="Howarth C."/>
            <person name="Larimer J."/>
            <person name="Lui A."/>
            <person name="MacDonald P.J.P."/>
            <person name="McCowen C."/>
            <person name="Montmayeur A."/>
            <person name="Murphy C."/>
            <person name="Neiman D."/>
            <person name="Pearson M."/>
            <person name="Priest M."/>
            <person name="Roberts A."/>
            <person name="Saif S."/>
            <person name="Shea T."/>
            <person name="Sisk P."/>
            <person name="Stolte C."/>
            <person name="Sykes S."/>
            <person name="Wortman J."/>
            <person name="Nusbaum C."/>
            <person name="Birren B."/>
        </authorList>
    </citation>
    <scope>NUCLEOTIDE SEQUENCE [LARGE SCALE GENOMIC DNA]</scope>
    <source>
        <strain evidence="2 3">ATCC 38327</strain>
    </source>
</reference>
<sequence>MPTTLAPSPTLTSPGSGTSATAMLTSPLPADPPGFGARSGRRPSALLQRRTSRSLSLSLPTSPLFDPTDAHGPGGLVSPSLYAPSLMAHNLYLGSQKSMAMLLAANPPPVLAVLNVAEEIAPPSPAHDALIAPSGRNVGPPATPRPAFYLHLPMSHAPRSPQPHPLALAPLTIPDPHSTSNPSTPRTPGHASSAQEPATATTTSNATTPRALPPPLTILPRDPVSAAVAVATAAMAAAAAAAASTAQGPGSTYIPSPYLTSPVHQTSPVTAHTPPSPLVTATAAAALLSPGLNVRRLSVGPLASTPGTGPATFPRYLSRSGSISSVTSVASSIASVLSSSGASSTAGTPVSATASMDVLDAFPLTDPDLVAAVGTPKSAAAPNLHALHLDHGPRTPTVAAKKIKTKAHARSHSNPDLHLARGAAAASALNSPFDDVHGAAFPPAMPRTAGSPPVPHSAGAYLGGGIRDMVVSTPLLRAPPAAARRGGGKIPPPPRIQTDLPKLTSAHVASPGLPLSSGSLKTPVAATFSFGSGPDVPPPIPPVPASFAAAQMPLLVLYPDPPVSETASSSSGSASTAPVLPAARNLSAPLPPLPPPSPLIPAPPLPPRSRTAPGMLATRRPSLLQHLTKPLPPLPPPSPGGMFLPPMTPRAPVFAPATPTTFAFGGVLRGTPGEMDDDDMSDLVAMNAAAEEGLRTPRTPGWFPRDEEVRMHGEVGEPMEVDRVEGGR</sequence>
<feature type="compositionally biased region" description="Low complexity" evidence="1">
    <location>
        <begin position="44"/>
        <end position="67"/>
    </location>
</feature>
<protein>
    <submittedName>
        <fullName evidence="2">Uncharacterized protein</fullName>
    </submittedName>
</protein>
<dbReference type="OrthoDB" id="273181at2759"/>
<proteinExistence type="predicted"/>
<feature type="compositionally biased region" description="Pro residues" evidence="1">
    <location>
        <begin position="589"/>
        <end position="607"/>
    </location>
</feature>
<name>A0A0L0SUP5_ALLM3</name>
<reference evidence="3" key="2">
    <citation type="submission" date="2009-11" db="EMBL/GenBank/DDBJ databases">
        <title>The Genome Sequence of Allomyces macrogynus strain ATCC 38327.</title>
        <authorList>
            <consortium name="The Broad Institute Genome Sequencing Platform"/>
            <person name="Russ C."/>
            <person name="Cuomo C."/>
            <person name="Shea T."/>
            <person name="Young S.K."/>
            <person name="Zeng Q."/>
            <person name="Koehrsen M."/>
            <person name="Haas B."/>
            <person name="Borodovsky M."/>
            <person name="Guigo R."/>
            <person name="Alvarado L."/>
            <person name="Berlin A."/>
            <person name="Borenstein D."/>
            <person name="Chen Z."/>
            <person name="Engels R."/>
            <person name="Freedman E."/>
            <person name="Gellesch M."/>
            <person name="Goldberg J."/>
            <person name="Griggs A."/>
            <person name="Gujja S."/>
            <person name="Heiman D."/>
            <person name="Hepburn T."/>
            <person name="Howarth C."/>
            <person name="Jen D."/>
            <person name="Larson L."/>
            <person name="Lewis B."/>
            <person name="Mehta T."/>
            <person name="Park D."/>
            <person name="Pearson M."/>
            <person name="Roberts A."/>
            <person name="Saif S."/>
            <person name="Shenoy N."/>
            <person name="Sisk P."/>
            <person name="Stolte C."/>
            <person name="Sykes S."/>
            <person name="Walk T."/>
            <person name="White J."/>
            <person name="Yandava C."/>
            <person name="Burger G."/>
            <person name="Gray M.W."/>
            <person name="Holland P.W.H."/>
            <person name="King N."/>
            <person name="Lang F.B.F."/>
            <person name="Roger A.J."/>
            <person name="Ruiz-Trillo I."/>
            <person name="Lander E."/>
            <person name="Nusbaum C."/>
        </authorList>
    </citation>
    <scope>NUCLEOTIDE SEQUENCE [LARGE SCALE GENOMIC DNA]</scope>
    <source>
        <strain evidence="3">ATCC 38327</strain>
    </source>
</reference>